<keyword evidence="3" id="KW-1185">Reference proteome</keyword>
<evidence type="ECO:0000313" key="3">
    <source>
        <dbReference type="Proteomes" id="UP000757232"/>
    </source>
</evidence>
<gene>
    <name evidence="2" type="ORF">A7U60_g8762</name>
</gene>
<evidence type="ECO:0000256" key="1">
    <source>
        <dbReference type="SAM" id="MobiDB-lite"/>
    </source>
</evidence>
<dbReference type="AlphaFoldDB" id="A0A9Q5MXI0"/>
<proteinExistence type="predicted"/>
<sequence length="196" mass="22148">MGNKSSKASRKLPSKPSASWAGAKTDRSVPSRLPRSPAASETKDAYIQQDATDPIQDPRFLEKLKHLGPVKVDHHMSPVFPTNTHMKHVLQSRQTSEEEAASYTPPRNRLRASELFSVLEARKTSHSPNQLQEVARQYNVDLDVLERLARFVNTPSIIEESRRKVIDEEGKERFTVLVAWEDPLRDPASSDLTRPT</sequence>
<comment type="caution">
    <text evidence="2">The sequence shown here is derived from an EMBL/GenBank/DDBJ whole genome shotgun (WGS) entry which is preliminary data.</text>
</comment>
<accession>A0A9Q5MXI0</accession>
<dbReference type="EMBL" id="LNZH02000216">
    <property type="protein sequence ID" value="OCB84090.1"/>
    <property type="molecule type" value="Genomic_DNA"/>
</dbReference>
<name>A0A9Q5MXI0_SANBA</name>
<organism evidence="2 3">
    <name type="scientific">Sanghuangporus baumii</name>
    <name type="common">Phellinus baumii</name>
    <dbReference type="NCBI Taxonomy" id="108892"/>
    <lineage>
        <taxon>Eukaryota</taxon>
        <taxon>Fungi</taxon>
        <taxon>Dikarya</taxon>
        <taxon>Basidiomycota</taxon>
        <taxon>Agaricomycotina</taxon>
        <taxon>Agaricomycetes</taxon>
        <taxon>Hymenochaetales</taxon>
        <taxon>Hymenochaetaceae</taxon>
        <taxon>Sanghuangporus</taxon>
    </lineage>
</organism>
<evidence type="ECO:0000313" key="2">
    <source>
        <dbReference type="EMBL" id="OCB84090.1"/>
    </source>
</evidence>
<protein>
    <submittedName>
        <fullName evidence="2">Uncharacterized protein</fullName>
    </submittedName>
</protein>
<dbReference type="Proteomes" id="UP000757232">
    <property type="component" value="Unassembled WGS sequence"/>
</dbReference>
<feature type="region of interest" description="Disordered" evidence="1">
    <location>
        <begin position="1"/>
        <end position="58"/>
    </location>
</feature>
<reference evidence="2" key="1">
    <citation type="submission" date="2016-06" db="EMBL/GenBank/DDBJ databases">
        <title>Draft Genome sequence of the fungus Inonotus baumii.</title>
        <authorList>
            <person name="Zhu H."/>
            <person name="Lin W."/>
        </authorList>
    </citation>
    <scope>NUCLEOTIDE SEQUENCE</scope>
    <source>
        <strain evidence="2">821</strain>
    </source>
</reference>
<dbReference type="OrthoDB" id="4085451at2759"/>